<evidence type="ECO:0000256" key="3">
    <source>
        <dbReference type="ARBA" id="ARBA00022475"/>
    </source>
</evidence>
<feature type="transmembrane region" description="Helical" evidence="7">
    <location>
        <begin position="50"/>
        <end position="69"/>
    </location>
</feature>
<feature type="transmembrane region" description="Helical" evidence="7">
    <location>
        <begin position="12"/>
        <end position="30"/>
    </location>
</feature>
<evidence type="ECO:0000256" key="2">
    <source>
        <dbReference type="ARBA" id="ARBA00005779"/>
    </source>
</evidence>
<evidence type="ECO:0008006" key="10">
    <source>
        <dbReference type="Google" id="ProtNLM"/>
    </source>
</evidence>
<dbReference type="STRING" id="1077974.GOEFS_036_00150"/>
<dbReference type="GO" id="GO:0005886">
    <property type="term" value="C:plasma membrane"/>
    <property type="evidence" value="ECO:0007669"/>
    <property type="project" value="UniProtKB-SubCell"/>
</dbReference>
<feature type="transmembrane region" description="Helical" evidence="7">
    <location>
        <begin position="122"/>
        <end position="140"/>
    </location>
</feature>
<keyword evidence="9" id="KW-1185">Reference proteome</keyword>
<gene>
    <name evidence="8" type="ORF">GOEFS_036_00150</name>
</gene>
<accession>H0QXM6</accession>
<organism evidence="8 9">
    <name type="scientific">Gordonia effusa NBRC 100432</name>
    <dbReference type="NCBI Taxonomy" id="1077974"/>
    <lineage>
        <taxon>Bacteria</taxon>
        <taxon>Bacillati</taxon>
        <taxon>Actinomycetota</taxon>
        <taxon>Actinomycetes</taxon>
        <taxon>Mycobacteriales</taxon>
        <taxon>Gordoniaceae</taxon>
        <taxon>Gordonia</taxon>
    </lineage>
</organism>
<evidence type="ECO:0000313" key="8">
    <source>
        <dbReference type="EMBL" id="GAB17577.1"/>
    </source>
</evidence>
<feature type="transmembrane region" description="Helical" evidence="7">
    <location>
        <begin position="81"/>
        <end position="102"/>
    </location>
</feature>
<comment type="caution">
    <text evidence="8">The sequence shown here is derived from an EMBL/GenBank/DDBJ whole genome shotgun (WGS) entry which is preliminary data.</text>
</comment>
<comment type="subcellular location">
    <subcellularLocation>
        <location evidence="1">Cell membrane</location>
        <topology evidence="1">Multi-pass membrane protein</topology>
    </subcellularLocation>
</comment>
<dbReference type="RefSeq" id="WP_007316915.1">
    <property type="nucleotide sequence ID" value="NZ_BAEH01000036.1"/>
</dbReference>
<sequence length="142" mass="14995">MVEMLRDNMASSASYGLIAVAALVAAFGALDLVTPGSLRKLVWIDHNRNAVILTVAQVIAVAQILTASIMAGTGLELWRSILFTLVYVFIGIAMLAFSFVLIDWLTPGKLGSLVLEGNTPTVWINAAVFVGIGAVMAAALTF</sequence>
<dbReference type="EMBL" id="BAEH01000036">
    <property type="protein sequence ID" value="GAB17577.1"/>
    <property type="molecule type" value="Genomic_DNA"/>
</dbReference>
<keyword evidence="5 7" id="KW-1133">Transmembrane helix</keyword>
<dbReference type="Proteomes" id="UP000035034">
    <property type="component" value="Unassembled WGS sequence"/>
</dbReference>
<dbReference type="eggNOG" id="ENOG5033238">
    <property type="taxonomic scope" value="Bacteria"/>
</dbReference>
<dbReference type="OrthoDB" id="5191770at2"/>
<evidence type="ECO:0000256" key="6">
    <source>
        <dbReference type="ARBA" id="ARBA00023136"/>
    </source>
</evidence>
<comment type="similarity">
    <text evidence="2">Belongs to the UPF0719 family.</text>
</comment>
<reference evidence="8 9" key="1">
    <citation type="submission" date="2011-12" db="EMBL/GenBank/DDBJ databases">
        <title>Whole genome shotgun sequence of Gordonia effusa NBRC 100432.</title>
        <authorList>
            <person name="Yoshida I."/>
            <person name="Takarada H."/>
            <person name="Hosoyama A."/>
            <person name="Tsuchikane K."/>
            <person name="Katsumata H."/>
            <person name="Yamazaki S."/>
            <person name="Fujita N."/>
        </authorList>
    </citation>
    <scope>NUCLEOTIDE SEQUENCE [LARGE SCALE GENOMIC DNA]</scope>
    <source>
        <strain evidence="8 9">NBRC 100432</strain>
    </source>
</reference>
<dbReference type="InterPro" id="IPR007140">
    <property type="entry name" value="DUF350"/>
</dbReference>
<evidence type="ECO:0000256" key="1">
    <source>
        <dbReference type="ARBA" id="ARBA00004651"/>
    </source>
</evidence>
<evidence type="ECO:0000256" key="7">
    <source>
        <dbReference type="SAM" id="Phobius"/>
    </source>
</evidence>
<keyword evidence="6 7" id="KW-0472">Membrane</keyword>
<evidence type="ECO:0000256" key="4">
    <source>
        <dbReference type="ARBA" id="ARBA00022692"/>
    </source>
</evidence>
<proteinExistence type="inferred from homology"/>
<keyword evidence="3" id="KW-1003">Cell membrane</keyword>
<evidence type="ECO:0000256" key="5">
    <source>
        <dbReference type="ARBA" id="ARBA00022989"/>
    </source>
</evidence>
<name>H0QXM6_9ACTN</name>
<dbReference type="AlphaFoldDB" id="H0QXM6"/>
<protein>
    <recommendedName>
        <fullName evidence="10">DUF350 domain-containing protein</fullName>
    </recommendedName>
</protein>
<evidence type="ECO:0000313" key="9">
    <source>
        <dbReference type="Proteomes" id="UP000035034"/>
    </source>
</evidence>
<keyword evidence="4 7" id="KW-0812">Transmembrane</keyword>
<dbReference type="Pfam" id="PF03994">
    <property type="entry name" value="DUF350"/>
    <property type="match status" value="1"/>
</dbReference>